<name>A0A2W5F459_9SPHI</name>
<dbReference type="AlphaFoldDB" id="A0A2W5F459"/>
<comment type="caution">
    <text evidence="1">The sequence shown here is derived from an EMBL/GenBank/DDBJ whole genome shotgun (WGS) entry which is preliminary data.</text>
</comment>
<proteinExistence type="predicted"/>
<dbReference type="EMBL" id="QFOI01000078">
    <property type="protein sequence ID" value="PZP50178.1"/>
    <property type="molecule type" value="Genomic_DNA"/>
</dbReference>
<accession>A0A2W5F459</accession>
<organism evidence="1 2">
    <name type="scientific">Pseudopedobacter saltans</name>
    <dbReference type="NCBI Taxonomy" id="151895"/>
    <lineage>
        <taxon>Bacteria</taxon>
        <taxon>Pseudomonadati</taxon>
        <taxon>Bacteroidota</taxon>
        <taxon>Sphingobacteriia</taxon>
        <taxon>Sphingobacteriales</taxon>
        <taxon>Sphingobacteriaceae</taxon>
        <taxon>Pseudopedobacter</taxon>
    </lineage>
</organism>
<sequence>MLERDLITRNIQVLVQILTRAKGLMLDKPEEALAELEKNMDESILEKLEKKSGPLMVLDDQLVKVQVDLAYLRAQILHQLQHPKSQTELLRVKQLMLNYQEVFPKNFPFDYYSKLSWIDSVVG</sequence>
<evidence type="ECO:0000313" key="2">
    <source>
        <dbReference type="Proteomes" id="UP000249645"/>
    </source>
</evidence>
<reference evidence="1 2" key="1">
    <citation type="submission" date="2017-11" db="EMBL/GenBank/DDBJ databases">
        <title>Infants hospitalized years apart are colonized by the same room-sourced microbial strains.</title>
        <authorList>
            <person name="Brooks B."/>
            <person name="Olm M.R."/>
            <person name="Firek B.A."/>
            <person name="Baker R."/>
            <person name="Thomas B.C."/>
            <person name="Morowitz M.J."/>
            <person name="Banfield J.F."/>
        </authorList>
    </citation>
    <scope>NUCLEOTIDE SEQUENCE [LARGE SCALE GENOMIC DNA]</scope>
    <source>
        <strain evidence="1">S2_009_000_R2_76</strain>
    </source>
</reference>
<protein>
    <submittedName>
        <fullName evidence="1">Uncharacterized protein</fullName>
    </submittedName>
</protein>
<dbReference type="Proteomes" id="UP000249645">
    <property type="component" value="Unassembled WGS sequence"/>
</dbReference>
<gene>
    <name evidence="1" type="ORF">DI598_06175</name>
</gene>
<evidence type="ECO:0000313" key="1">
    <source>
        <dbReference type="EMBL" id="PZP50178.1"/>
    </source>
</evidence>